<reference evidence="1 2" key="1">
    <citation type="submission" date="2024-03" db="EMBL/GenBank/DDBJ databases">
        <authorList>
            <person name="Martinez-Hernandez J."/>
        </authorList>
    </citation>
    <scope>NUCLEOTIDE SEQUENCE [LARGE SCALE GENOMIC DNA]</scope>
</reference>
<organism evidence="1 2">
    <name type="scientific">Lupinus luteus</name>
    <name type="common">European yellow lupine</name>
    <dbReference type="NCBI Taxonomy" id="3873"/>
    <lineage>
        <taxon>Eukaryota</taxon>
        <taxon>Viridiplantae</taxon>
        <taxon>Streptophyta</taxon>
        <taxon>Embryophyta</taxon>
        <taxon>Tracheophyta</taxon>
        <taxon>Spermatophyta</taxon>
        <taxon>Magnoliopsida</taxon>
        <taxon>eudicotyledons</taxon>
        <taxon>Gunneridae</taxon>
        <taxon>Pentapetalae</taxon>
        <taxon>rosids</taxon>
        <taxon>fabids</taxon>
        <taxon>Fabales</taxon>
        <taxon>Fabaceae</taxon>
        <taxon>Papilionoideae</taxon>
        <taxon>50 kb inversion clade</taxon>
        <taxon>genistoids sensu lato</taxon>
        <taxon>core genistoids</taxon>
        <taxon>Genisteae</taxon>
        <taxon>Lupinus</taxon>
    </lineage>
</organism>
<dbReference type="Proteomes" id="UP001497480">
    <property type="component" value="Unassembled WGS sequence"/>
</dbReference>
<proteinExistence type="predicted"/>
<evidence type="ECO:0000313" key="1">
    <source>
        <dbReference type="EMBL" id="CAL0303328.1"/>
    </source>
</evidence>
<dbReference type="AlphaFoldDB" id="A0AAV1W275"/>
<gene>
    <name evidence="1" type="ORF">LLUT_LOCUS4388</name>
</gene>
<comment type="caution">
    <text evidence="1">The sequence shown here is derived from an EMBL/GenBank/DDBJ whole genome shotgun (WGS) entry which is preliminary data.</text>
</comment>
<keyword evidence="2" id="KW-1185">Reference proteome</keyword>
<evidence type="ECO:0000313" key="2">
    <source>
        <dbReference type="Proteomes" id="UP001497480"/>
    </source>
</evidence>
<dbReference type="EMBL" id="CAXHTB010000003">
    <property type="protein sequence ID" value="CAL0303328.1"/>
    <property type="molecule type" value="Genomic_DNA"/>
</dbReference>
<accession>A0AAV1W275</accession>
<protein>
    <submittedName>
        <fullName evidence="1">Uncharacterized protein</fullName>
    </submittedName>
</protein>
<sequence length="74" mass="8042">MSGWPKPFASSIARDSGECTFPFAYDDSKVGLVTEGAIYRLVPVLLDWEVVPDYCAVAATVLTSLAIVDTKEEE</sequence>
<name>A0AAV1W275_LUPLU</name>